<dbReference type="Proteomes" id="UP000179221">
    <property type="component" value="Unassembled WGS sequence"/>
</dbReference>
<organism evidence="4 5">
    <name type="scientific">Candidatus Woesebacteria bacterium RIFCSPHIGHO2_01_FULL_40_22</name>
    <dbReference type="NCBI Taxonomy" id="1802499"/>
    <lineage>
        <taxon>Bacteria</taxon>
        <taxon>Candidatus Woeseibacteriota</taxon>
    </lineage>
</organism>
<feature type="region of interest" description="Disordered" evidence="1">
    <location>
        <begin position="1"/>
        <end position="37"/>
    </location>
</feature>
<keyword evidence="2" id="KW-0472">Membrane</keyword>
<reference evidence="4 5" key="1">
    <citation type="journal article" date="2016" name="Nat. Commun.">
        <title>Thousands of microbial genomes shed light on interconnected biogeochemical processes in an aquifer system.</title>
        <authorList>
            <person name="Anantharaman K."/>
            <person name="Brown C.T."/>
            <person name="Hug L.A."/>
            <person name="Sharon I."/>
            <person name="Castelle C.J."/>
            <person name="Probst A.J."/>
            <person name="Thomas B.C."/>
            <person name="Singh A."/>
            <person name="Wilkins M.J."/>
            <person name="Karaoz U."/>
            <person name="Brodie E.L."/>
            <person name="Williams K.H."/>
            <person name="Hubbard S.S."/>
            <person name="Banfield J.F."/>
        </authorList>
    </citation>
    <scope>NUCLEOTIDE SEQUENCE [LARGE SCALE GENOMIC DNA]</scope>
</reference>
<evidence type="ECO:0000313" key="4">
    <source>
        <dbReference type="EMBL" id="OGM26278.1"/>
    </source>
</evidence>
<feature type="transmembrane region" description="Helical" evidence="2">
    <location>
        <begin position="46"/>
        <end position="67"/>
    </location>
</feature>
<evidence type="ECO:0000259" key="3">
    <source>
        <dbReference type="Pfam" id="PF13399"/>
    </source>
</evidence>
<protein>
    <recommendedName>
        <fullName evidence="3">LytR/CpsA/Psr regulator C-terminal domain-containing protein</fullName>
    </recommendedName>
</protein>
<evidence type="ECO:0000256" key="1">
    <source>
        <dbReference type="SAM" id="MobiDB-lite"/>
    </source>
</evidence>
<comment type="caution">
    <text evidence="4">The sequence shown here is derived from an EMBL/GenBank/DDBJ whole genome shotgun (WGS) entry which is preliminary data.</text>
</comment>
<gene>
    <name evidence="4" type="ORF">A2628_03680</name>
</gene>
<dbReference type="Gene3D" id="3.30.70.2390">
    <property type="match status" value="1"/>
</dbReference>
<keyword evidence="2" id="KW-0812">Transmembrane</keyword>
<evidence type="ECO:0000313" key="5">
    <source>
        <dbReference type="Proteomes" id="UP000179221"/>
    </source>
</evidence>
<accession>A0A1F7YI70</accession>
<sequence length="192" mass="20709">MATKNQNSDQESHRLGHQSGRTSGQEEETSGSEREEIPLETSNRRIYYVGLMLLVVIILATGSLLYLKIKMPVDTEEKATVIESSKETATEVTISGAVSDQLGRDEINLEVLNGSGRPGVAGKVADELKELGYVINLVGNTKSSATNYVMVNSKYKDSIDVLLTDIKDKYGIASVAGELENSTASARVVIGK</sequence>
<dbReference type="InterPro" id="IPR027381">
    <property type="entry name" value="LytR/CpsA/Psr_C"/>
</dbReference>
<dbReference type="EMBL" id="MGGL01000014">
    <property type="protein sequence ID" value="OGM26278.1"/>
    <property type="molecule type" value="Genomic_DNA"/>
</dbReference>
<name>A0A1F7YI70_9BACT</name>
<proteinExistence type="predicted"/>
<dbReference type="Pfam" id="PF13399">
    <property type="entry name" value="LytR_C"/>
    <property type="match status" value="1"/>
</dbReference>
<feature type="domain" description="LytR/CpsA/Psr regulator C-terminal" evidence="3">
    <location>
        <begin position="107"/>
        <end position="192"/>
    </location>
</feature>
<evidence type="ECO:0000256" key="2">
    <source>
        <dbReference type="SAM" id="Phobius"/>
    </source>
</evidence>
<keyword evidence="2" id="KW-1133">Transmembrane helix</keyword>
<dbReference type="AlphaFoldDB" id="A0A1F7YI70"/>